<gene>
    <name evidence="1" type="ORF">PIBRA_LOCUS11769</name>
</gene>
<protein>
    <submittedName>
        <fullName evidence="1">Uncharacterized protein</fullName>
    </submittedName>
</protein>
<comment type="caution">
    <text evidence="1">The sequence shown here is derived from an EMBL/GenBank/DDBJ whole genome shotgun (WGS) entry which is preliminary data.</text>
</comment>
<name>A0A9P0XI16_PIEBR</name>
<dbReference type="Proteomes" id="UP001152562">
    <property type="component" value="Unassembled WGS sequence"/>
</dbReference>
<dbReference type="EMBL" id="CALOZG010000042">
    <property type="protein sequence ID" value="CAH4035735.1"/>
    <property type="molecule type" value="Genomic_DNA"/>
</dbReference>
<keyword evidence="2" id="KW-1185">Reference proteome</keyword>
<reference evidence="1" key="1">
    <citation type="submission" date="2022-05" db="EMBL/GenBank/DDBJ databases">
        <authorList>
            <person name="Okamura Y."/>
        </authorList>
    </citation>
    <scope>NUCLEOTIDE SEQUENCE</scope>
</reference>
<evidence type="ECO:0000313" key="2">
    <source>
        <dbReference type="Proteomes" id="UP001152562"/>
    </source>
</evidence>
<dbReference type="AlphaFoldDB" id="A0A9P0XI16"/>
<sequence length="83" mass="9829">MIRSLNEVAARRRDPRECELSAMREKINEVTNQPSATRRFTTETTILLYHLSNDFVRTLYRKVEESLVKRLHDGRETHRTVVS</sequence>
<organism evidence="1 2">
    <name type="scientific">Pieris brassicae</name>
    <name type="common">White butterfly</name>
    <name type="synonym">Large white butterfly</name>
    <dbReference type="NCBI Taxonomy" id="7116"/>
    <lineage>
        <taxon>Eukaryota</taxon>
        <taxon>Metazoa</taxon>
        <taxon>Ecdysozoa</taxon>
        <taxon>Arthropoda</taxon>
        <taxon>Hexapoda</taxon>
        <taxon>Insecta</taxon>
        <taxon>Pterygota</taxon>
        <taxon>Neoptera</taxon>
        <taxon>Endopterygota</taxon>
        <taxon>Lepidoptera</taxon>
        <taxon>Glossata</taxon>
        <taxon>Ditrysia</taxon>
        <taxon>Papilionoidea</taxon>
        <taxon>Pieridae</taxon>
        <taxon>Pierinae</taxon>
        <taxon>Pieris</taxon>
    </lineage>
</organism>
<evidence type="ECO:0000313" key="1">
    <source>
        <dbReference type="EMBL" id="CAH4035735.1"/>
    </source>
</evidence>
<proteinExistence type="predicted"/>
<accession>A0A9P0XI16</accession>